<organism evidence="1 2">
    <name type="scientific">Parvibium lacunae</name>
    <dbReference type="NCBI Taxonomy" id="1888893"/>
    <lineage>
        <taxon>Bacteria</taxon>
        <taxon>Pseudomonadati</taxon>
        <taxon>Pseudomonadota</taxon>
        <taxon>Betaproteobacteria</taxon>
        <taxon>Burkholderiales</taxon>
        <taxon>Alcaligenaceae</taxon>
        <taxon>Parvibium</taxon>
    </lineage>
</organism>
<dbReference type="SUPFAM" id="SSF103032">
    <property type="entry name" value="Hypothetical protein YwqG"/>
    <property type="match status" value="1"/>
</dbReference>
<dbReference type="AlphaFoldDB" id="A0A368L749"/>
<dbReference type="Gene3D" id="2.30.320.10">
    <property type="entry name" value="YwqG-like"/>
    <property type="match status" value="1"/>
</dbReference>
<protein>
    <submittedName>
        <fullName evidence="1">DUF1963 domain-containing protein</fullName>
    </submittedName>
</protein>
<sequence>MNRLRYSHCLNFSTANYPSIENRQYLSTQFGGQPTWINQPCWPLSAKTNAPMTFIGQIVIPSELFTQADGQCAYLFIADSDGSLPTWEPESGENAVIIQSPHALFSPPTFLTLSSLATGPTVLTKAHGAETDRVELFIPTFDLQMEPQFHTQAQRAILDDESAKAYDHAMWGNKIGGQPWFIQGDEYPIGDTWQLLAQLDECALPFYVNFGTGYAYIFINETLNEGRLLWQC</sequence>
<dbReference type="InterPro" id="IPR035948">
    <property type="entry name" value="YwqG-like_sf"/>
</dbReference>
<reference evidence="1 2" key="1">
    <citation type="journal article" date="2018" name="Int. J. Syst. Evol. Microbiol.">
        <title>Parvibium lacunae gen. nov., sp. nov., a new member of the family Alcaligenaceae isolated from a freshwater pond.</title>
        <authorList>
            <person name="Chen W.M."/>
            <person name="Xie P.B."/>
            <person name="Hsu M.Y."/>
            <person name="Sheu S.Y."/>
        </authorList>
    </citation>
    <scope>NUCLEOTIDE SEQUENCE [LARGE SCALE GENOMIC DNA]</scope>
    <source>
        <strain evidence="1 2">KMB9</strain>
    </source>
</reference>
<dbReference type="Proteomes" id="UP000252357">
    <property type="component" value="Unassembled WGS sequence"/>
</dbReference>
<gene>
    <name evidence="1" type="ORF">DU000_01720</name>
</gene>
<keyword evidence="2" id="KW-1185">Reference proteome</keyword>
<accession>A0A368L749</accession>
<name>A0A368L749_9BURK</name>
<dbReference type="InterPro" id="IPR015315">
    <property type="entry name" value="DUF1963"/>
</dbReference>
<proteinExistence type="predicted"/>
<dbReference type="Pfam" id="PF09234">
    <property type="entry name" value="DUF1963"/>
    <property type="match status" value="1"/>
</dbReference>
<comment type="caution">
    <text evidence="1">The sequence shown here is derived from an EMBL/GenBank/DDBJ whole genome shotgun (WGS) entry which is preliminary data.</text>
</comment>
<evidence type="ECO:0000313" key="1">
    <source>
        <dbReference type="EMBL" id="RCS59473.1"/>
    </source>
</evidence>
<dbReference type="RefSeq" id="WP_114401623.1">
    <property type="nucleotide sequence ID" value="NZ_QPGB01000001.1"/>
</dbReference>
<evidence type="ECO:0000313" key="2">
    <source>
        <dbReference type="Proteomes" id="UP000252357"/>
    </source>
</evidence>
<dbReference type="EMBL" id="QPGB01000001">
    <property type="protein sequence ID" value="RCS59473.1"/>
    <property type="molecule type" value="Genomic_DNA"/>
</dbReference>